<evidence type="ECO:0000313" key="2">
    <source>
        <dbReference type="EMBL" id="CAF4425154.1"/>
    </source>
</evidence>
<evidence type="ECO:0000256" key="1">
    <source>
        <dbReference type="SAM" id="Coils"/>
    </source>
</evidence>
<organism evidence="2 3">
    <name type="scientific">Adineta steineri</name>
    <dbReference type="NCBI Taxonomy" id="433720"/>
    <lineage>
        <taxon>Eukaryota</taxon>
        <taxon>Metazoa</taxon>
        <taxon>Spiralia</taxon>
        <taxon>Gnathifera</taxon>
        <taxon>Rotifera</taxon>
        <taxon>Eurotatoria</taxon>
        <taxon>Bdelloidea</taxon>
        <taxon>Adinetida</taxon>
        <taxon>Adinetidae</taxon>
        <taxon>Adineta</taxon>
    </lineage>
</organism>
<dbReference type="Proteomes" id="UP000663881">
    <property type="component" value="Unassembled WGS sequence"/>
</dbReference>
<evidence type="ECO:0000313" key="3">
    <source>
        <dbReference type="Proteomes" id="UP000663881"/>
    </source>
</evidence>
<dbReference type="AlphaFoldDB" id="A0A820QPU0"/>
<reference evidence="2" key="1">
    <citation type="submission" date="2021-02" db="EMBL/GenBank/DDBJ databases">
        <authorList>
            <person name="Nowell W R."/>
        </authorList>
    </citation>
    <scope>NUCLEOTIDE SEQUENCE</scope>
</reference>
<comment type="caution">
    <text evidence="2">The sequence shown here is derived from an EMBL/GenBank/DDBJ whole genome shotgun (WGS) entry which is preliminary data.</text>
</comment>
<keyword evidence="1" id="KW-0175">Coiled coil</keyword>
<accession>A0A820QPU0</accession>
<gene>
    <name evidence="2" type="ORF">OKA104_LOCUS52753</name>
</gene>
<proteinExistence type="predicted"/>
<sequence length="73" mass="8919">NASPYLRLEFDNFKFISDKIEQDLIELRSQYQQLTKQNEDQRHERSVLEKRLLSNKSITRLKDRQIELEKQIL</sequence>
<dbReference type="EMBL" id="CAJOAY010031352">
    <property type="protein sequence ID" value="CAF4425154.1"/>
    <property type="molecule type" value="Genomic_DNA"/>
</dbReference>
<protein>
    <submittedName>
        <fullName evidence="2">Uncharacterized protein</fullName>
    </submittedName>
</protein>
<feature type="non-terminal residue" evidence="2">
    <location>
        <position position="1"/>
    </location>
</feature>
<feature type="coiled-coil region" evidence="1">
    <location>
        <begin position="17"/>
        <end position="51"/>
    </location>
</feature>
<feature type="non-terminal residue" evidence="2">
    <location>
        <position position="73"/>
    </location>
</feature>
<name>A0A820QPU0_9BILA</name>